<organism evidence="4">
    <name type="scientific">Phallusia mammillata</name>
    <dbReference type="NCBI Taxonomy" id="59560"/>
    <lineage>
        <taxon>Eukaryota</taxon>
        <taxon>Metazoa</taxon>
        <taxon>Chordata</taxon>
        <taxon>Tunicata</taxon>
        <taxon>Ascidiacea</taxon>
        <taxon>Phlebobranchia</taxon>
        <taxon>Ascidiidae</taxon>
        <taxon>Phallusia</taxon>
    </lineage>
</organism>
<dbReference type="InterPro" id="IPR000210">
    <property type="entry name" value="BTB/POZ_dom"/>
</dbReference>
<accession>A0A6F9DG24</accession>
<protein>
    <submittedName>
        <fullName evidence="4">Kelch-like protein 20</fullName>
    </submittedName>
</protein>
<dbReference type="Gene3D" id="3.30.710.10">
    <property type="entry name" value="Potassium Channel Kv1.1, Chain A"/>
    <property type="match status" value="1"/>
</dbReference>
<dbReference type="SUPFAM" id="SSF117281">
    <property type="entry name" value="Kelch motif"/>
    <property type="match status" value="1"/>
</dbReference>
<dbReference type="Gene3D" id="1.25.40.420">
    <property type="match status" value="1"/>
</dbReference>
<gene>
    <name evidence="4" type="primary">Klhl20-010</name>
</gene>
<name>A0A6F9DG24_9ASCI</name>
<reference evidence="4" key="1">
    <citation type="submission" date="2020-04" db="EMBL/GenBank/DDBJ databases">
        <authorList>
            <person name="Neveu A P."/>
        </authorList>
    </citation>
    <scope>NUCLEOTIDE SEQUENCE</scope>
    <source>
        <tissue evidence="4">Whole embryo</tissue>
    </source>
</reference>
<feature type="domain" description="BTB" evidence="3">
    <location>
        <begin position="90"/>
        <end position="157"/>
    </location>
</feature>
<dbReference type="PROSITE" id="PS50097">
    <property type="entry name" value="BTB"/>
    <property type="match status" value="1"/>
</dbReference>
<sequence>MFGTMSEYFHNLFSKISVGDQTIVMECAEQFGKFKKFVETIYNGELKSDGGLNFTEMYGQEIGDNVDRHSVEKYIREKLNSDRLGIHKYCDITISTGLRKFPVHKSILAVHSKYFATMFSTNMKEKRTLTCEVTTISDDVMALVLDLIYTKQMWVENDQFLDLVATSDYLLMKEFQAEVLKWGVELVTCENCIQMWITGHQCQADLLIKRAGDEICKNLSSTQHFEKFLVDQMHFEELFNLIMGRISDDQVLRYALTWVKQDIDKRKEMFERCFDRIKLESLSHLGWTYLLNEQQLIVNNPTAANAAISYMKNFVRSTKTDFTLGTMYVLCSENSSYFKVYECDMSSLKPQSFDEEKVFVPKWSCFAKGHFSIQKPALTVFNATLNIVDQGTLKSYAGGGWRKILDKNEDGSFLGFGGLEGFGDFSNPVVACYDDIIYVAGGNFKPRQLKKYEKGDVSNKWKSLATMPNKRESFALVPYKGLLFAIGGQTNWAAHSVDVCSIRDNLWSTTPTKCPVISNIKMTIVHDDIVYIVYGLNETHVATFDLAQRKWIPGKSAETALVERCASLTLGIPDFRACVMDFNNTVNKGDKPVFGDFARSTMLSTSSETPSYSFSFPKVSFGTQFKNNA</sequence>
<dbReference type="AlphaFoldDB" id="A0A6F9DG24"/>
<proteinExistence type="evidence at transcript level"/>
<evidence type="ECO:0000256" key="2">
    <source>
        <dbReference type="ARBA" id="ARBA00022737"/>
    </source>
</evidence>
<keyword evidence="2" id="KW-0677">Repeat</keyword>
<evidence type="ECO:0000259" key="3">
    <source>
        <dbReference type="PROSITE" id="PS50097"/>
    </source>
</evidence>
<dbReference type="InterPro" id="IPR011333">
    <property type="entry name" value="SKP1/BTB/POZ_sf"/>
</dbReference>
<keyword evidence="1" id="KW-0880">Kelch repeat</keyword>
<dbReference type="SUPFAM" id="SSF54695">
    <property type="entry name" value="POZ domain"/>
    <property type="match status" value="1"/>
</dbReference>
<dbReference type="EMBL" id="LR786289">
    <property type="protein sequence ID" value="CAB3259844.1"/>
    <property type="molecule type" value="mRNA"/>
</dbReference>
<dbReference type="SMART" id="SM00225">
    <property type="entry name" value="BTB"/>
    <property type="match status" value="1"/>
</dbReference>
<dbReference type="InterPro" id="IPR015915">
    <property type="entry name" value="Kelch-typ_b-propeller"/>
</dbReference>
<dbReference type="CDD" id="cd18186">
    <property type="entry name" value="BTB_POZ_ZBTB_KLHL-like"/>
    <property type="match status" value="1"/>
</dbReference>
<dbReference type="Pfam" id="PF00651">
    <property type="entry name" value="BTB"/>
    <property type="match status" value="1"/>
</dbReference>
<dbReference type="PANTHER" id="PTHR45632:SF3">
    <property type="entry name" value="KELCH-LIKE PROTEIN 32"/>
    <property type="match status" value="1"/>
</dbReference>
<dbReference type="Gene3D" id="2.120.10.80">
    <property type="entry name" value="Kelch-type beta propeller"/>
    <property type="match status" value="1"/>
</dbReference>
<evidence type="ECO:0000313" key="4">
    <source>
        <dbReference type="EMBL" id="CAB3259844.1"/>
    </source>
</evidence>
<dbReference type="PANTHER" id="PTHR45632">
    <property type="entry name" value="LD33804P"/>
    <property type="match status" value="1"/>
</dbReference>
<evidence type="ECO:0000256" key="1">
    <source>
        <dbReference type="ARBA" id="ARBA00022441"/>
    </source>
</evidence>